<evidence type="ECO:0000256" key="3">
    <source>
        <dbReference type="ARBA" id="ARBA00022679"/>
    </source>
</evidence>
<evidence type="ECO:0000256" key="5">
    <source>
        <dbReference type="ARBA" id="ARBA00023180"/>
    </source>
</evidence>
<dbReference type="GO" id="GO:0016020">
    <property type="term" value="C:membrane"/>
    <property type="evidence" value="ECO:0007669"/>
    <property type="project" value="UniProtKB-SubCell"/>
</dbReference>
<dbReference type="InterPro" id="IPR044610">
    <property type="entry name" value="GLCAT14A/B/C"/>
</dbReference>
<comment type="caution">
    <text evidence="6">The sequence shown here is derived from an EMBL/GenBank/DDBJ whole genome shotgun (WGS) entry which is preliminary data.</text>
</comment>
<organism evidence="6 7">
    <name type="scientific">Zingiber officinale</name>
    <name type="common">Ginger</name>
    <name type="synonym">Amomum zingiber</name>
    <dbReference type="NCBI Taxonomy" id="94328"/>
    <lineage>
        <taxon>Eukaryota</taxon>
        <taxon>Viridiplantae</taxon>
        <taxon>Streptophyta</taxon>
        <taxon>Embryophyta</taxon>
        <taxon>Tracheophyta</taxon>
        <taxon>Spermatophyta</taxon>
        <taxon>Magnoliopsida</taxon>
        <taxon>Liliopsida</taxon>
        <taxon>Zingiberales</taxon>
        <taxon>Zingiberaceae</taxon>
        <taxon>Zingiber</taxon>
    </lineage>
</organism>
<name>A0A8J5LND6_ZINOF</name>
<evidence type="ECO:0000256" key="4">
    <source>
        <dbReference type="ARBA" id="ARBA00023136"/>
    </source>
</evidence>
<dbReference type="InterPro" id="IPR003406">
    <property type="entry name" value="Glyco_trans_14"/>
</dbReference>
<dbReference type="Pfam" id="PF02485">
    <property type="entry name" value="Branch"/>
    <property type="match status" value="2"/>
</dbReference>
<reference evidence="6 7" key="1">
    <citation type="submission" date="2020-08" db="EMBL/GenBank/DDBJ databases">
        <title>Plant Genome Project.</title>
        <authorList>
            <person name="Zhang R.-G."/>
        </authorList>
    </citation>
    <scope>NUCLEOTIDE SEQUENCE [LARGE SCALE GENOMIC DNA]</scope>
    <source>
        <tissue evidence="6">Rhizome</tissue>
    </source>
</reference>
<proteinExistence type="predicted"/>
<comment type="subcellular location">
    <subcellularLocation>
        <location evidence="1">Membrane</location>
        <topology evidence="1">Single-pass type II membrane protein</topology>
    </subcellularLocation>
</comment>
<gene>
    <name evidence="6" type="ORF">ZIOFF_016614</name>
</gene>
<evidence type="ECO:0000256" key="2">
    <source>
        <dbReference type="ARBA" id="ARBA00022676"/>
    </source>
</evidence>
<evidence type="ECO:0000256" key="1">
    <source>
        <dbReference type="ARBA" id="ARBA00004606"/>
    </source>
</evidence>
<sequence length="458" mass="51394">MDRGYRCTDRFAMEIMKSMAAFARLTMERRRRRLWPLLLVSVALVLLSVAASTVGLLPYFRTVFYLTAPPLPPPPPPPTARIPRLAYLVSGSKGDLDRLWRALRALYHPRNFYVVHLDREAPAMERQALAARVANDSLFAAVGNVAVIEKANMVTYRGPTMVANTLHAGALLLKQSEDWDWFINLSASDYPLVTQDGIKILPPFAINSPPLPKPPNFWILFLIPMADILHAFSSLPRNISFVEHTSRLACGVCREQRAKPVIVDPGLYLDKKTNVFWVSQKRDLPTAFKLFTGSAWVALSREFLEFCVWGWDNLPRILLMYYTNFVSAPEGYFQTVICNAPEFAGTVANHDLHYISWDVPPKQHPHVLTLDDLPQMVSSGAPFARKFPRDGHVLDRIDQQLLGRANGSIVPGGWCVGYPPCSEVGDMAALRPGKGAERVARLMNGIVRSNKFAQNQCR</sequence>
<accession>A0A8J5LND6</accession>
<keyword evidence="3" id="KW-0808">Transferase</keyword>
<dbReference type="GO" id="GO:0015020">
    <property type="term" value="F:glucuronosyltransferase activity"/>
    <property type="evidence" value="ECO:0007669"/>
    <property type="project" value="InterPro"/>
</dbReference>
<dbReference type="EMBL" id="JACMSC010000004">
    <property type="protein sequence ID" value="KAG6526622.1"/>
    <property type="molecule type" value="Genomic_DNA"/>
</dbReference>
<evidence type="ECO:0000313" key="6">
    <source>
        <dbReference type="EMBL" id="KAG6526622.1"/>
    </source>
</evidence>
<protein>
    <submittedName>
        <fullName evidence="6">Uncharacterized protein</fullName>
    </submittedName>
</protein>
<dbReference type="PANTHER" id="PTHR45719">
    <property type="entry name" value="GLYCOSYLTRANSFERASE"/>
    <property type="match status" value="1"/>
</dbReference>
<dbReference type="PANTHER" id="PTHR45719:SF7">
    <property type="entry name" value="OS01G0201100 PROTEIN"/>
    <property type="match status" value="1"/>
</dbReference>
<keyword evidence="5" id="KW-0325">Glycoprotein</keyword>
<dbReference type="AlphaFoldDB" id="A0A8J5LND6"/>
<dbReference type="Proteomes" id="UP000734854">
    <property type="component" value="Unassembled WGS sequence"/>
</dbReference>
<keyword evidence="7" id="KW-1185">Reference proteome</keyword>
<keyword evidence="2" id="KW-0328">Glycosyltransferase</keyword>
<evidence type="ECO:0000313" key="7">
    <source>
        <dbReference type="Proteomes" id="UP000734854"/>
    </source>
</evidence>
<keyword evidence="4" id="KW-0472">Membrane</keyword>